<protein>
    <submittedName>
        <fullName evidence="1">Uncharacterized protein</fullName>
    </submittedName>
</protein>
<reference evidence="1 2" key="1">
    <citation type="submission" date="2013-07" db="EMBL/GenBank/DDBJ databases">
        <title>Isolation of Lactococcus garvieae strain TRF1 from the fecal material of a timber rattlesnake.</title>
        <authorList>
            <person name="McLaughlin R.W."/>
            <person name="Cochran P.A."/>
            <person name="Dowd S.E."/>
        </authorList>
    </citation>
    <scope>NUCLEOTIDE SEQUENCE [LARGE SCALE GENOMIC DNA]</scope>
    <source>
        <strain evidence="1 2">TRF1</strain>
    </source>
</reference>
<evidence type="ECO:0000313" key="1">
    <source>
        <dbReference type="EMBL" id="ETD03926.1"/>
    </source>
</evidence>
<name>V8AP38_9LACT</name>
<feature type="non-terminal residue" evidence="1">
    <location>
        <position position="1"/>
    </location>
</feature>
<dbReference type="Proteomes" id="UP000018692">
    <property type="component" value="Unassembled WGS sequence"/>
</dbReference>
<gene>
    <name evidence="1" type="ORF">N568_0110615</name>
</gene>
<organism evidence="1 2">
    <name type="scientific">Lactococcus garvieae TRF1</name>
    <dbReference type="NCBI Taxonomy" id="1380772"/>
    <lineage>
        <taxon>Bacteria</taxon>
        <taxon>Bacillati</taxon>
        <taxon>Bacillota</taxon>
        <taxon>Bacilli</taxon>
        <taxon>Lactobacillales</taxon>
        <taxon>Streptococcaceae</taxon>
        <taxon>Lactococcus</taxon>
    </lineage>
</organism>
<accession>V8AP38</accession>
<proteinExistence type="predicted"/>
<dbReference type="AlphaFoldDB" id="V8AP38"/>
<comment type="caution">
    <text evidence="1">The sequence shown here is derived from an EMBL/GenBank/DDBJ whole genome shotgun (WGS) entry which is preliminary data.</text>
</comment>
<sequence length="116" mass="13299">YTSTPTETMLTIAAHYKIEQFIGEGGGIGADWNGALSFVQTKYATIAHQDDTYQPDYGSRVIQTFQSKEDLNIVFSDYYETDENNQLRPISQERQQWKKIISSTRLLFVLTKILPI</sequence>
<dbReference type="InterPro" id="IPR029044">
    <property type="entry name" value="Nucleotide-diphossugar_trans"/>
</dbReference>
<dbReference type="SUPFAM" id="SSF53448">
    <property type="entry name" value="Nucleotide-diphospho-sugar transferases"/>
    <property type="match status" value="1"/>
</dbReference>
<evidence type="ECO:0000313" key="2">
    <source>
        <dbReference type="Proteomes" id="UP000018692"/>
    </source>
</evidence>
<dbReference type="PATRIC" id="fig|1380772.3.peg.2032"/>
<dbReference type="EMBL" id="AVFE01000049">
    <property type="protein sequence ID" value="ETD03926.1"/>
    <property type="molecule type" value="Genomic_DNA"/>
</dbReference>
<dbReference type="Gene3D" id="3.90.550.10">
    <property type="entry name" value="Spore Coat Polysaccharide Biosynthesis Protein SpsA, Chain A"/>
    <property type="match status" value="1"/>
</dbReference>